<dbReference type="InterPro" id="IPR000182">
    <property type="entry name" value="GNAT_dom"/>
</dbReference>
<dbReference type="CDD" id="cd04301">
    <property type="entry name" value="NAT_SF"/>
    <property type="match status" value="1"/>
</dbReference>
<dbReference type="EMBL" id="FP929055">
    <property type="protein sequence ID" value="CBL27176.1"/>
    <property type="molecule type" value="Genomic_DNA"/>
</dbReference>
<dbReference type="PATRIC" id="fig|657313.3.peg.2600"/>
<dbReference type="RefSeq" id="WP_015529754.1">
    <property type="nucleotide sequence ID" value="NC_021015.1"/>
</dbReference>
<evidence type="ECO:0000256" key="2">
    <source>
        <dbReference type="ARBA" id="ARBA00008639"/>
    </source>
</evidence>
<accession>D4LZG6</accession>
<dbReference type="SUPFAM" id="SSF53686">
    <property type="entry name" value="Tryptophan synthase beta subunit-like PLP-dependent enzymes"/>
    <property type="match status" value="1"/>
</dbReference>
<dbReference type="HOGENOM" id="CLU_589100_0_0_9"/>
<dbReference type="AlphaFoldDB" id="D4LZG6"/>
<dbReference type="InterPro" id="IPR027278">
    <property type="entry name" value="ACCD_DCysDesulf"/>
</dbReference>
<comment type="similarity">
    <text evidence="2">Belongs to the ACC deaminase/D-cysteine desulfhydrase family.</text>
</comment>
<evidence type="ECO:0000313" key="5">
    <source>
        <dbReference type="EMBL" id="CBL27176.1"/>
    </source>
</evidence>
<name>D4LZG6_9FIRM</name>
<dbReference type="Pfam" id="PF00291">
    <property type="entry name" value="PALP"/>
    <property type="match status" value="1"/>
</dbReference>
<feature type="domain" description="N-acetyltransferase" evidence="4">
    <location>
        <begin position="310"/>
        <end position="455"/>
    </location>
</feature>
<keyword evidence="3" id="KW-0663">Pyridoxal phosphate</keyword>
<dbReference type="KEGG" id="rto:RTO_27220"/>
<dbReference type="Proteomes" id="UP000008956">
    <property type="component" value="Chromosome"/>
</dbReference>
<protein>
    <submittedName>
        <fullName evidence="5">1-aminocyclopropane-1-carboxylate deaminase</fullName>
    </submittedName>
</protein>
<gene>
    <name evidence="5" type="ORF">RTO_27220</name>
</gene>
<evidence type="ECO:0000313" key="6">
    <source>
        <dbReference type="Proteomes" id="UP000008956"/>
    </source>
</evidence>
<dbReference type="PANTHER" id="PTHR43780">
    <property type="entry name" value="1-AMINOCYCLOPROPANE-1-CARBOXYLATE DEAMINASE-RELATED"/>
    <property type="match status" value="1"/>
</dbReference>
<dbReference type="GO" id="GO:1901605">
    <property type="term" value="P:alpha-amino acid metabolic process"/>
    <property type="evidence" value="ECO:0007669"/>
    <property type="project" value="UniProtKB-ARBA"/>
</dbReference>
<evidence type="ECO:0000259" key="4">
    <source>
        <dbReference type="PROSITE" id="PS51186"/>
    </source>
</evidence>
<evidence type="ECO:0000256" key="1">
    <source>
        <dbReference type="ARBA" id="ARBA00001933"/>
    </source>
</evidence>
<dbReference type="Gene3D" id="3.40.630.30">
    <property type="match status" value="1"/>
</dbReference>
<dbReference type="GO" id="GO:0019148">
    <property type="term" value="F:D-cysteine desulfhydrase activity"/>
    <property type="evidence" value="ECO:0007669"/>
    <property type="project" value="TreeGrafter"/>
</dbReference>
<proteinExistence type="inferred from homology"/>
<comment type="cofactor">
    <cofactor evidence="1">
        <name>pyridoxal 5'-phosphate</name>
        <dbReference type="ChEBI" id="CHEBI:597326"/>
    </cofactor>
</comment>
<sequence>MQDDFGLMQIKTPVIQIPDEKNSIYIKRDDLFPFSFGGNKVRIALEFINDMKKQGKDCIVGYGNARSNLSRALANLCYQFKIPCHIISPADEDGTRIDTYNSKMVLSCDAKFHYCRKTNVKETVESVLNDIRKEGLKPYYIYGDSTGKGNEHTPMLAYAKLYEEIKGQYDYIFLATGTGMTQGGLLAGKAINNGTEKIIGISVARSAAQEIEVLLKSLECFSDRIQKIENYEINVEDAYLCDGYGTYNRQIEKTIHQQLTCNGMPLDPTYTGKAFWGMQDYLNRKCITGKKVLFIHTGGTPLFFDYMNGIQLREVSDNNAVEEAVERLEIMLVPSLSERDVNLAQYAEKLCIHGRVWCHYDMGKPVSIIAGYFNDMTSQTAYLSMLAVAKEYQGKKLASSLLSEFEDYAIQKGMAYVKLEVRKHNTAAQNLYRKFGYEIIDEASETSLYMKKKLKNIGGGERNL</sequence>
<dbReference type="PROSITE" id="PS51186">
    <property type="entry name" value="GNAT"/>
    <property type="match status" value="1"/>
</dbReference>
<dbReference type="Pfam" id="PF00583">
    <property type="entry name" value="Acetyltransf_1"/>
    <property type="match status" value="1"/>
</dbReference>
<dbReference type="GO" id="GO:0016747">
    <property type="term" value="F:acyltransferase activity, transferring groups other than amino-acyl groups"/>
    <property type="evidence" value="ECO:0007669"/>
    <property type="project" value="InterPro"/>
</dbReference>
<dbReference type="InterPro" id="IPR001926">
    <property type="entry name" value="TrpB-like_PALP"/>
</dbReference>
<dbReference type="SUPFAM" id="SSF55729">
    <property type="entry name" value="Acyl-CoA N-acyltransferases (Nat)"/>
    <property type="match status" value="1"/>
</dbReference>
<evidence type="ECO:0000256" key="3">
    <source>
        <dbReference type="ARBA" id="ARBA00022898"/>
    </source>
</evidence>
<reference evidence="5 6" key="2">
    <citation type="submission" date="2010-03" db="EMBL/GenBank/DDBJ databases">
        <authorList>
            <person name="Pajon A."/>
        </authorList>
    </citation>
    <scope>NUCLEOTIDE SEQUENCE [LARGE SCALE GENOMIC DNA]</scope>
    <source>
        <strain evidence="5 6">L2-14</strain>
    </source>
</reference>
<dbReference type="InterPro" id="IPR016181">
    <property type="entry name" value="Acyl_CoA_acyltransferase"/>
</dbReference>
<reference evidence="5 6" key="1">
    <citation type="submission" date="2010-03" db="EMBL/GenBank/DDBJ databases">
        <title>The genome sequence of Ruminococcus torques L2-14.</title>
        <authorList>
            <consortium name="metaHIT consortium -- http://www.metahit.eu/"/>
            <person name="Pajon A."/>
            <person name="Turner K."/>
            <person name="Parkhill J."/>
            <person name="Duncan S."/>
            <person name="Flint H."/>
        </authorList>
    </citation>
    <scope>NUCLEOTIDE SEQUENCE [LARGE SCALE GENOMIC DNA]</scope>
    <source>
        <strain evidence="5 6">L2-14</strain>
    </source>
</reference>
<dbReference type="PANTHER" id="PTHR43780:SF2">
    <property type="entry name" value="1-AMINOCYCLOPROPANE-1-CARBOXYLATE DEAMINASE-RELATED"/>
    <property type="match status" value="1"/>
</dbReference>
<dbReference type="InterPro" id="IPR036052">
    <property type="entry name" value="TrpB-like_PALP_sf"/>
</dbReference>
<dbReference type="Gene3D" id="3.40.50.1100">
    <property type="match status" value="2"/>
</dbReference>
<organism evidence="5 6">
    <name type="scientific">[Ruminococcus] torques L2-14</name>
    <dbReference type="NCBI Taxonomy" id="657313"/>
    <lineage>
        <taxon>Bacteria</taxon>
        <taxon>Bacillati</taxon>
        <taxon>Bacillota</taxon>
        <taxon>Clostridia</taxon>
        <taxon>Lachnospirales</taxon>
        <taxon>Lachnospiraceae</taxon>
        <taxon>Mediterraneibacter</taxon>
    </lineage>
</organism>